<feature type="compositionally biased region" description="Basic and acidic residues" evidence="1">
    <location>
        <begin position="392"/>
        <end position="401"/>
    </location>
</feature>
<name>A0A6A6QJD1_9PEZI</name>
<feature type="compositionally biased region" description="Basic and acidic residues" evidence="1">
    <location>
        <begin position="269"/>
        <end position="283"/>
    </location>
</feature>
<feature type="compositionally biased region" description="Basic residues" evidence="1">
    <location>
        <begin position="571"/>
        <end position="581"/>
    </location>
</feature>
<dbReference type="Proteomes" id="UP000799750">
    <property type="component" value="Unassembled WGS sequence"/>
</dbReference>
<sequence length="762" mass="84834">MALHQDHRGPHGVQENRALQNLPTTMASTSSDEEILADADEPPDLQKTPRPFASRIPTSTFSKTTPPPNQRKESLLTSALTSAQSPVTDDAPETILSRGLSSASTWSDRSTASTAELTSDGGCTSPGTRTSTPSPPLPSGSFHRMGPVFKQKPFDHHVSIVRHDEEHIGPLQKPTPALTENVVEANLGRKRCITFACGRKDSPKAQPPPAPVQAAPEAPKRVCTIKFACPSKVFTQAPTSSPKPRARHVSPAPMPRRLKESPKTSSPKSHRDSDSTVRNESPRSLRKPSLASRQRKLSLNSDLARSEAFRFHEFASSEDEADEWTQESTCHRTRLTVTDTLKVENTLRQLGEEIEEEVMEDEDEEDLQEDEDGDNDDDDEEEEASYDSVSDDGFHSDDEKGYGSGEESDTGSDYRWWAPGQSTAATSMDHIEHIRPVGHRTVSESSIGSLDSASSSGRKAKVSKPPKRRKSSHPLAIRAPSPELPDSTDFVCGTLDEDRPLEDAYMSCLERRRAAKHKACPQDIDPTFPQSDPEMEEEDENEELEEAEDESDQHLMVHGQMDAEEENELRGRRKGQPKRRSPAQSPKRLRSPPPMKRCRSPPPRKLFVHSPKRLRSPPAPMRLRSPPPTRRTSLITSPNRMAVRFAGLAERPPITESSSLPRTPVTANPPELYEDDEDNTNEFPTRGAIDIKLGLERKRLRRREKLYQKLHRKTIKEKEKRPAPGRGAERMREMGMGLAAKGRKNSFPARPQADGDVHMLSV</sequence>
<evidence type="ECO:0000256" key="1">
    <source>
        <dbReference type="SAM" id="MobiDB-lite"/>
    </source>
</evidence>
<dbReference type="AlphaFoldDB" id="A0A6A6QJD1"/>
<dbReference type="Pfam" id="PF10446">
    <property type="entry name" value="DUF2457"/>
    <property type="match status" value="1"/>
</dbReference>
<organism evidence="2 3">
    <name type="scientific">Lophium mytilinum</name>
    <dbReference type="NCBI Taxonomy" id="390894"/>
    <lineage>
        <taxon>Eukaryota</taxon>
        <taxon>Fungi</taxon>
        <taxon>Dikarya</taxon>
        <taxon>Ascomycota</taxon>
        <taxon>Pezizomycotina</taxon>
        <taxon>Dothideomycetes</taxon>
        <taxon>Pleosporomycetidae</taxon>
        <taxon>Mytilinidiales</taxon>
        <taxon>Mytilinidiaceae</taxon>
        <taxon>Lophium</taxon>
    </lineage>
</organism>
<keyword evidence="3" id="KW-1185">Reference proteome</keyword>
<dbReference type="EMBL" id="MU004194">
    <property type="protein sequence ID" value="KAF2492209.1"/>
    <property type="molecule type" value="Genomic_DNA"/>
</dbReference>
<feature type="compositionally biased region" description="Acidic residues" evidence="1">
    <location>
        <begin position="31"/>
        <end position="43"/>
    </location>
</feature>
<feature type="compositionally biased region" description="Basic and acidic residues" evidence="1">
    <location>
        <begin position="753"/>
        <end position="762"/>
    </location>
</feature>
<feature type="compositionally biased region" description="Basic residues" evidence="1">
    <location>
        <begin position="606"/>
        <end position="615"/>
    </location>
</feature>
<feature type="compositionally biased region" description="Basic residues" evidence="1">
    <location>
        <begin position="458"/>
        <end position="472"/>
    </location>
</feature>
<dbReference type="OrthoDB" id="2011769at2759"/>
<feature type="compositionally biased region" description="Acidic residues" evidence="1">
    <location>
        <begin position="352"/>
        <end position="385"/>
    </location>
</feature>
<proteinExistence type="predicted"/>
<feature type="compositionally biased region" description="Low complexity" evidence="1">
    <location>
        <begin position="121"/>
        <end position="132"/>
    </location>
</feature>
<feature type="compositionally biased region" description="Pro residues" evidence="1">
    <location>
        <begin position="617"/>
        <end position="629"/>
    </location>
</feature>
<feature type="compositionally biased region" description="Polar residues" evidence="1">
    <location>
        <begin position="99"/>
        <end position="117"/>
    </location>
</feature>
<feature type="region of interest" description="Disordered" evidence="1">
    <location>
        <begin position="351"/>
        <end position="490"/>
    </location>
</feature>
<accession>A0A6A6QJD1</accession>
<gene>
    <name evidence="2" type="ORF">BU16DRAFT_107013</name>
</gene>
<feature type="region of interest" description="Disordered" evidence="1">
    <location>
        <begin position="1"/>
        <end position="140"/>
    </location>
</feature>
<evidence type="ECO:0008006" key="4">
    <source>
        <dbReference type="Google" id="ProtNLM"/>
    </source>
</evidence>
<feature type="compositionally biased region" description="Low complexity" evidence="1">
    <location>
        <begin position="443"/>
        <end position="456"/>
    </location>
</feature>
<reference evidence="2" key="1">
    <citation type="journal article" date="2020" name="Stud. Mycol.">
        <title>101 Dothideomycetes genomes: a test case for predicting lifestyles and emergence of pathogens.</title>
        <authorList>
            <person name="Haridas S."/>
            <person name="Albert R."/>
            <person name="Binder M."/>
            <person name="Bloem J."/>
            <person name="Labutti K."/>
            <person name="Salamov A."/>
            <person name="Andreopoulos B."/>
            <person name="Baker S."/>
            <person name="Barry K."/>
            <person name="Bills G."/>
            <person name="Bluhm B."/>
            <person name="Cannon C."/>
            <person name="Castanera R."/>
            <person name="Culley D."/>
            <person name="Daum C."/>
            <person name="Ezra D."/>
            <person name="Gonzalez J."/>
            <person name="Henrissat B."/>
            <person name="Kuo A."/>
            <person name="Liang C."/>
            <person name="Lipzen A."/>
            <person name="Lutzoni F."/>
            <person name="Magnuson J."/>
            <person name="Mondo S."/>
            <person name="Nolan M."/>
            <person name="Ohm R."/>
            <person name="Pangilinan J."/>
            <person name="Park H.-J."/>
            <person name="Ramirez L."/>
            <person name="Alfaro M."/>
            <person name="Sun H."/>
            <person name="Tritt A."/>
            <person name="Yoshinaga Y."/>
            <person name="Zwiers L.-H."/>
            <person name="Turgeon B."/>
            <person name="Goodwin S."/>
            <person name="Spatafora J."/>
            <person name="Crous P."/>
            <person name="Grigoriev I."/>
        </authorList>
    </citation>
    <scope>NUCLEOTIDE SEQUENCE</scope>
    <source>
        <strain evidence="2">CBS 269.34</strain>
    </source>
</reference>
<feature type="compositionally biased region" description="Polar residues" evidence="1">
    <location>
        <begin position="17"/>
        <end position="30"/>
    </location>
</feature>
<feature type="region of interest" description="Disordered" evidence="1">
    <location>
        <begin position="512"/>
        <end position="684"/>
    </location>
</feature>
<evidence type="ECO:0000313" key="3">
    <source>
        <dbReference type="Proteomes" id="UP000799750"/>
    </source>
</evidence>
<feature type="region of interest" description="Disordered" evidence="1">
    <location>
        <begin position="709"/>
        <end position="762"/>
    </location>
</feature>
<feature type="compositionally biased region" description="Acidic residues" evidence="1">
    <location>
        <begin position="533"/>
        <end position="551"/>
    </location>
</feature>
<feature type="compositionally biased region" description="Basic and acidic residues" evidence="1">
    <location>
        <begin position="716"/>
        <end position="733"/>
    </location>
</feature>
<evidence type="ECO:0000313" key="2">
    <source>
        <dbReference type="EMBL" id="KAF2492209.1"/>
    </source>
</evidence>
<feature type="region of interest" description="Disordered" evidence="1">
    <location>
        <begin position="234"/>
        <end position="299"/>
    </location>
</feature>
<protein>
    <recommendedName>
        <fullName evidence="4">Extensin domain-containing protein</fullName>
    </recommendedName>
</protein>
<dbReference type="InterPro" id="IPR018853">
    <property type="entry name" value="DUF2457"/>
</dbReference>
<feature type="compositionally biased region" description="Pro residues" evidence="1">
    <location>
        <begin position="591"/>
        <end position="604"/>
    </location>
</feature>